<comment type="caution">
    <text evidence="1">The sequence shown here is derived from an EMBL/GenBank/DDBJ whole genome shotgun (WGS) entry which is preliminary data.</text>
</comment>
<keyword evidence="1" id="KW-0808">Transferase</keyword>
<evidence type="ECO:0000313" key="1">
    <source>
        <dbReference type="EMBL" id="MFM9327896.1"/>
    </source>
</evidence>
<keyword evidence="1" id="KW-0489">Methyltransferase</keyword>
<gene>
    <name evidence="1" type="ORF">ACI1P1_06210</name>
</gene>
<proteinExistence type="predicted"/>
<reference evidence="1" key="1">
    <citation type="submission" date="2024-12" db="EMBL/GenBank/DDBJ databases">
        <authorList>
            <person name="Wu N."/>
        </authorList>
    </citation>
    <scope>NUCLEOTIDE SEQUENCE</scope>
    <source>
        <strain evidence="1">P15</strain>
    </source>
</reference>
<protein>
    <submittedName>
        <fullName evidence="1">TrmH family RNA methyltransferase</fullName>
    </submittedName>
</protein>
<organism evidence="1 2">
    <name type="scientific">Paenibacillus mesotrionivorans</name>
    <dbReference type="NCBI Taxonomy" id="3160968"/>
    <lineage>
        <taxon>Bacteria</taxon>
        <taxon>Bacillati</taxon>
        <taxon>Bacillota</taxon>
        <taxon>Bacilli</taxon>
        <taxon>Bacillales</taxon>
        <taxon>Paenibacillaceae</taxon>
        <taxon>Paenibacillus</taxon>
    </lineage>
</organism>
<dbReference type="EMBL" id="JBJURJ010000003">
    <property type="protein sequence ID" value="MFM9327896.1"/>
    <property type="molecule type" value="Genomic_DNA"/>
</dbReference>
<accession>A0ACC7NUZ8</accession>
<sequence>MMITSAANPRVKGWSALLTKRGRDEQGAFLLEGVHLIEEALRSQAKVRTILYNMDRELPVELDDYRSGHSRAEQGKNIEWVGVSEAVLAKCTETKTPQGVVAVCAKPEYDAAAFLEHKLALVVAVDGVQDPGNLGTIIRTADAAGATGVLLGRGTVDLYNPKTVRSTMGSLFHLPIAECDLKELLPSAGQKGIRLVGTRLDARQHCYDLDLTQAVWFLVGNEGSGLSPELAPYVNEDIIIPMPGQAESLNVAMATGILLYEAVRQRHFSKLPSV</sequence>
<keyword evidence="2" id="KW-1185">Reference proteome</keyword>
<evidence type="ECO:0000313" key="2">
    <source>
        <dbReference type="Proteomes" id="UP001631969"/>
    </source>
</evidence>
<dbReference type="Proteomes" id="UP001631969">
    <property type="component" value="Unassembled WGS sequence"/>
</dbReference>
<name>A0ACC7NUZ8_9BACL</name>